<feature type="region of interest" description="Disordered" evidence="1">
    <location>
        <begin position="320"/>
        <end position="409"/>
    </location>
</feature>
<dbReference type="InterPro" id="IPR008942">
    <property type="entry name" value="ENTH_VHS"/>
</dbReference>
<gene>
    <name evidence="3" type="ORF">QSP1433_LOCUS7232</name>
</gene>
<reference evidence="3" key="1">
    <citation type="submission" date="2021-01" db="EMBL/GenBank/DDBJ databases">
        <authorList>
            <person name="Corre E."/>
            <person name="Pelletier E."/>
            <person name="Niang G."/>
            <person name="Scheremetjew M."/>
            <person name="Finn R."/>
            <person name="Kale V."/>
            <person name="Holt S."/>
            <person name="Cochrane G."/>
            <person name="Meng A."/>
            <person name="Brown T."/>
            <person name="Cohen L."/>
        </authorList>
    </citation>
    <scope>NUCLEOTIDE SEQUENCE</scope>
    <source>
        <strain evidence="3">NY070348D</strain>
    </source>
</reference>
<feature type="compositionally biased region" description="Acidic residues" evidence="1">
    <location>
        <begin position="351"/>
        <end position="366"/>
    </location>
</feature>
<dbReference type="EMBL" id="HBHK01011544">
    <property type="protein sequence ID" value="CAD9681303.1"/>
    <property type="molecule type" value="Transcribed_RNA"/>
</dbReference>
<dbReference type="PROSITE" id="PS51391">
    <property type="entry name" value="CID"/>
    <property type="match status" value="1"/>
</dbReference>
<dbReference type="InterPro" id="IPR006569">
    <property type="entry name" value="CID_dom"/>
</dbReference>
<evidence type="ECO:0000313" key="3">
    <source>
        <dbReference type="EMBL" id="CAD9681303.1"/>
    </source>
</evidence>
<organism evidence="3">
    <name type="scientific">Mucochytrium quahogii</name>
    <dbReference type="NCBI Taxonomy" id="96639"/>
    <lineage>
        <taxon>Eukaryota</taxon>
        <taxon>Sar</taxon>
        <taxon>Stramenopiles</taxon>
        <taxon>Bigyra</taxon>
        <taxon>Labyrinthulomycetes</taxon>
        <taxon>Thraustochytrida</taxon>
        <taxon>Thraustochytriidae</taxon>
        <taxon>Mucochytrium</taxon>
    </lineage>
</organism>
<feature type="region of interest" description="Disordered" evidence="1">
    <location>
        <begin position="131"/>
        <end position="181"/>
    </location>
</feature>
<sequence>MVDGETFMKRLAAVDMSEVGIVSLSGDALALPNSSTKVFVKAWYNALEEDPSRGLVYLYVANDIVQKAKKSKSNILEEFRKILPRALGLLTDPAIKPKVLRVLSLWADRGVYSSDTVKSLKQKIGKHTINPLFGSLSPEPDYDNDAGSISEDNDDDDDDNDDDQLLAATGRPPLRRGDSTGSITEVALPRLILATKKVGFDVETEYKEVKQELETHLSELDVASKNKGVGSKDFQDHLDSLGDYELTRLNDVLRLILKKSAKLSEDLGMAHSMETSLISSLEVKLENLTDACEDYDQIVEKSVKLKNTLSKLKECHPESKGLETTKKVKKRVRKESTVKPDREEELHSSSEEDEDEEEDEGDDAGPQDEKKTAGVGSLFGPKKRRRKKKKKKADESKADDTETPMIYNHVLKKYVAIPRGGQEEDWRDH</sequence>
<evidence type="ECO:0000256" key="1">
    <source>
        <dbReference type="SAM" id="MobiDB-lite"/>
    </source>
</evidence>
<dbReference type="SUPFAM" id="SSF48464">
    <property type="entry name" value="ENTH/VHS domain"/>
    <property type="match status" value="1"/>
</dbReference>
<proteinExistence type="predicted"/>
<feature type="compositionally biased region" description="Acidic residues" evidence="1">
    <location>
        <begin position="151"/>
        <end position="164"/>
    </location>
</feature>
<accession>A0A7S2WDR5</accession>
<name>A0A7S2WDR5_9STRA</name>
<dbReference type="AlphaFoldDB" id="A0A7S2WDR5"/>
<protein>
    <recommendedName>
        <fullName evidence="2">CID domain-containing protein</fullName>
    </recommendedName>
</protein>
<feature type="domain" description="CID" evidence="2">
    <location>
        <begin position="1"/>
        <end position="128"/>
    </location>
</feature>
<dbReference type="Pfam" id="PF04818">
    <property type="entry name" value="CID"/>
    <property type="match status" value="1"/>
</dbReference>
<feature type="compositionally biased region" description="Basic residues" evidence="1">
    <location>
        <begin position="381"/>
        <end position="391"/>
    </location>
</feature>
<dbReference type="Gene3D" id="1.25.40.90">
    <property type="match status" value="1"/>
</dbReference>
<dbReference type="SMART" id="SM00582">
    <property type="entry name" value="RPR"/>
    <property type="match status" value="1"/>
</dbReference>
<feature type="compositionally biased region" description="Basic and acidic residues" evidence="1">
    <location>
        <begin position="334"/>
        <end position="350"/>
    </location>
</feature>
<evidence type="ECO:0000259" key="2">
    <source>
        <dbReference type="PROSITE" id="PS51391"/>
    </source>
</evidence>